<evidence type="ECO:0000313" key="7">
    <source>
        <dbReference type="EMBL" id="OWM66297.1"/>
    </source>
</evidence>
<dbReference type="EMBL" id="MTKT01005554">
    <property type="protein sequence ID" value="OWM66297.1"/>
    <property type="molecule type" value="Genomic_DNA"/>
</dbReference>
<feature type="compositionally biased region" description="Basic and acidic residues" evidence="6">
    <location>
        <begin position="101"/>
        <end position="112"/>
    </location>
</feature>
<dbReference type="GO" id="GO:0005634">
    <property type="term" value="C:nucleus"/>
    <property type="evidence" value="ECO:0007669"/>
    <property type="project" value="UniProtKB-SubCell"/>
</dbReference>
<reference evidence="8" key="1">
    <citation type="journal article" date="2017" name="Plant J.">
        <title>The pomegranate (Punica granatum L.) genome and the genomics of punicalagin biosynthesis.</title>
        <authorList>
            <person name="Qin G."/>
            <person name="Xu C."/>
            <person name="Ming R."/>
            <person name="Tang H."/>
            <person name="Guyot R."/>
            <person name="Kramer E.M."/>
            <person name="Hu Y."/>
            <person name="Yi X."/>
            <person name="Qi Y."/>
            <person name="Xu X."/>
            <person name="Gao Z."/>
            <person name="Pan H."/>
            <person name="Jian J."/>
            <person name="Tian Y."/>
            <person name="Yue Z."/>
            <person name="Xu Y."/>
        </authorList>
    </citation>
    <scope>NUCLEOTIDE SEQUENCE [LARGE SCALE GENOMIC DNA]</scope>
    <source>
        <strain evidence="8">cv. Dabenzi</strain>
    </source>
</reference>
<proteinExistence type="predicted"/>
<evidence type="ECO:0000256" key="3">
    <source>
        <dbReference type="ARBA" id="ARBA00023125"/>
    </source>
</evidence>
<dbReference type="InterPro" id="IPR050655">
    <property type="entry name" value="Plant_B3_domain"/>
</dbReference>
<keyword evidence="2" id="KW-0805">Transcription regulation</keyword>
<dbReference type="PANTHER" id="PTHR31920:SF121">
    <property type="entry name" value="TF-B3 DOMAIN-CONTAINING PROTEIN"/>
    <property type="match status" value="1"/>
</dbReference>
<comment type="caution">
    <text evidence="7">The sequence shown here is derived from an EMBL/GenBank/DDBJ whole genome shotgun (WGS) entry which is preliminary data.</text>
</comment>
<sequence length="198" mass="22694">MGRDPPLKRKKKAPSFFKLFLGDFPSELKVPPAFVKNFRRTLPNKVWVKSDGRYLSHGWEKIARDLKLKLGDLLISKLVAEEALEVVVYDPTSCEKEINIDLRRGGKGEDHPGVNVNEEEEENEEDEEDEEEEREEEECEEEEGTGIDSRVSDEEEAGRKHAARAAARPSSSRGLLPYEKTLVKHEMKFFVISRIIIL</sequence>
<evidence type="ECO:0000256" key="5">
    <source>
        <dbReference type="ARBA" id="ARBA00023242"/>
    </source>
</evidence>
<name>A0A218W0D2_PUNGR</name>
<dbReference type="SUPFAM" id="SSF101936">
    <property type="entry name" value="DNA-binding pseudobarrel domain"/>
    <property type="match status" value="1"/>
</dbReference>
<accession>A0A218W0D2</accession>
<gene>
    <name evidence="7" type="ORF">CDL15_Pgr013514</name>
</gene>
<feature type="region of interest" description="Disordered" evidence="6">
    <location>
        <begin position="101"/>
        <end position="176"/>
    </location>
</feature>
<protein>
    <recommendedName>
        <fullName evidence="9">TF-B3 domain-containing protein</fullName>
    </recommendedName>
</protein>
<evidence type="ECO:0000256" key="2">
    <source>
        <dbReference type="ARBA" id="ARBA00023015"/>
    </source>
</evidence>
<feature type="compositionally biased region" description="Acidic residues" evidence="6">
    <location>
        <begin position="117"/>
        <end position="145"/>
    </location>
</feature>
<dbReference type="Proteomes" id="UP000197138">
    <property type="component" value="Unassembled WGS sequence"/>
</dbReference>
<dbReference type="PANTHER" id="PTHR31920">
    <property type="entry name" value="B3 DOMAIN-CONTAINING"/>
    <property type="match status" value="1"/>
</dbReference>
<dbReference type="GO" id="GO:0003677">
    <property type="term" value="F:DNA binding"/>
    <property type="evidence" value="ECO:0007669"/>
    <property type="project" value="UniProtKB-KW"/>
</dbReference>
<organism evidence="7 8">
    <name type="scientific">Punica granatum</name>
    <name type="common">Pomegranate</name>
    <dbReference type="NCBI Taxonomy" id="22663"/>
    <lineage>
        <taxon>Eukaryota</taxon>
        <taxon>Viridiplantae</taxon>
        <taxon>Streptophyta</taxon>
        <taxon>Embryophyta</taxon>
        <taxon>Tracheophyta</taxon>
        <taxon>Spermatophyta</taxon>
        <taxon>Magnoliopsida</taxon>
        <taxon>eudicotyledons</taxon>
        <taxon>Gunneridae</taxon>
        <taxon>Pentapetalae</taxon>
        <taxon>rosids</taxon>
        <taxon>malvids</taxon>
        <taxon>Myrtales</taxon>
        <taxon>Lythraceae</taxon>
        <taxon>Punica</taxon>
    </lineage>
</organism>
<feature type="compositionally biased region" description="Low complexity" evidence="6">
    <location>
        <begin position="164"/>
        <end position="173"/>
    </location>
</feature>
<evidence type="ECO:0000313" key="8">
    <source>
        <dbReference type="Proteomes" id="UP000197138"/>
    </source>
</evidence>
<dbReference type="InterPro" id="IPR015300">
    <property type="entry name" value="DNA-bd_pseudobarrel_sf"/>
</dbReference>
<keyword evidence="3" id="KW-0238">DNA-binding</keyword>
<keyword evidence="5" id="KW-0539">Nucleus</keyword>
<evidence type="ECO:0008006" key="9">
    <source>
        <dbReference type="Google" id="ProtNLM"/>
    </source>
</evidence>
<comment type="subcellular location">
    <subcellularLocation>
        <location evidence="1">Nucleus</location>
    </subcellularLocation>
</comment>
<evidence type="ECO:0000256" key="4">
    <source>
        <dbReference type="ARBA" id="ARBA00023163"/>
    </source>
</evidence>
<evidence type="ECO:0000256" key="1">
    <source>
        <dbReference type="ARBA" id="ARBA00004123"/>
    </source>
</evidence>
<keyword evidence="4" id="KW-0804">Transcription</keyword>
<dbReference type="Gene3D" id="2.40.330.10">
    <property type="entry name" value="DNA-binding pseudobarrel domain"/>
    <property type="match status" value="1"/>
</dbReference>
<dbReference type="AlphaFoldDB" id="A0A218W0D2"/>
<evidence type="ECO:0000256" key="6">
    <source>
        <dbReference type="SAM" id="MobiDB-lite"/>
    </source>
</evidence>